<dbReference type="InterPro" id="IPR024064">
    <property type="entry name" value="FdhE-like_sf"/>
</dbReference>
<reference evidence="1 2" key="1">
    <citation type="submission" date="2023-11" db="EMBL/GenBank/DDBJ databases">
        <authorList>
            <person name="Cook R."/>
            <person name="Crisci M."/>
            <person name="Pye H."/>
            <person name="Adriaenssens E."/>
            <person name="Santini J."/>
        </authorList>
    </citation>
    <scope>NUCLEOTIDE SEQUENCE [LARGE SCALE GENOMIC DNA]</scope>
    <source>
        <strain evidence="1">Lak_Megaphage_RVC_AP3_GC26</strain>
    </source>
</reference>
<dbReference type="SUPFAM" id="SSF144020">
    <property type="entry name" value="FdhE-like"/>
    <property type="match status" value="1"/>
</dbReference>
<keyword evidence="2" id="KW-1185">Reference proteome</keyword>
<protein>
    <submittedName>
        <fullName evidence="1">Uncharacterized protein</fullName>
    </submittedName>
</protein>
<dbReference type="EMBL" id="OR769219">
    <property type="protein sequence ID" value="WQJ51489.1"/>
    <property type="molecule type" value="Genomic_DNA"/>
</dbReference>
<organism evidence="1 2">
    <name type="scientific">phage Lak_Megaphage_RVC_AP3_GC26</name>
    <dbReference type="NCBI Taxonomy" id="3109225"/>
    <lineage>
        <taxon>Viruses</taxon>
        <taxon>Duplodnaviria</taxon>
        <taxon>Heunggongvirae</taxon>
        <taxon>Uroviricota</taxon>
        <taxon>Caudoviricetes</taxon>
        <taxon>Caudoviricetes code 15 clade</taxon>
    </lineage>
</organism>
<evidence type="ECO:0000313" key="2">
    <source>
        <dbReference type="Proteomes" id="UP001348805"/>
    </source>
</evidence>
<name>A0ABZ0Z3C9_9CAUD</name>
<evidence type="ECO:0000313" key="1">
    <source>
        <dbReference type="EMBL" id="WQJ51489.1"/>
    </source>
</evidence>
<proteinExistence type="predicted"/>
<dbReference type="Proteomes" id="UP001348805">
    <property type="component" value="Segment"/>
</dbReference>
<sequence>MGEELTNENSVICQYCNRPYFFLSMKCPFCGKYRNDGYLIFTVPIKDNEGY</sequence>
<accession>A0ABZ0Z3C9</accession>